<evidence type="ECO:0000313" key="5">
    <source>
        <dbReference type="Proteomes" id="UP000256718"/>
    </source>
</evidence>
<reference evidence="1 5" key="1">
    <citation type="journal article" date="2018" name="Emerg. Microbes Infect.">
        <title>Phenotypic and molecular analysis of nontypeable Group B streptococci: identification of cps2a and hybrid cps2a/cps5 Group B streptococcal capsule gene clusters.</title>
        <authorList>
            <person name="Alhhazmi A."/>
            <person name="Tyrrell G.J."/>
        </authorList>
    </citation>
    <scope>NUCLEOTIDE SEQUENCE [LARGE SCALE GENOMIC DNA]</scope>
    <source>
        <strain evidence="1 5">PLGBS17</strain>
    </source>
</reference>
<evidence type="ECO:0000313" key="1">
    <source>
        <dbReference type="EMBL" id="RDY83766.1"/>
    </source>
</evidence>
<reference evidence="2 4" key="2">
    <citation type="submission" date="2018-06" db="EMBL/GenBank/DDBJ databases">
        <authorList>
            <consortium name="Pathogen Informatics"/>
            <person name="Doyle S."/>
        </authorList>
    </citation>
    <scope>NUCLEOTIDE SEQUENCE [LARGE SCALE GENOMIC DNA]</scope>
    <source>
        <strain evidence="2 4">NCTC8185</strain>
    </source>
</reference>
<dbReference type="Proteomes" id="UP000256718">
    <property type="component" value="Unassembled WGS sequence"/>
</dbReference>
<dbReference type="Proteomes" id="UP000254076">
    <property type="component" value="Unassembled WGS sequence"/>
</dbReference>
<name>A0A0G2Z1R1_STRAG</name>
<evidence type="ECO:0000313" key="3">
    <source>
        <dbReference type="EMBL" id="VED65681.1"/>
    </source>
</evidence>
<evidence type="ECO:0000313" key="4">
    <source>
        <dbReference type="Proteomes" id="UP000254076"/>
    </source>
</evidence>
<sequence>MLIPKKIVAFASNESENNFFITLKTYFNYLFSIQIITDISTLNHADFDGSFAFHDIETSIPHLVIDSNYLAISQTNSKTEANDIKTFSELSKTMTEFHYMLNFDLFNHLPYRFRLHNKDGQTIYSNHKPEDPFDIYPEEEYPIDKWVQNSLIEKKAKELHLLLPGASQDYILVQSYKRLENDSGQLVGYIEHVHNIKPLLEGYLKESGQAIVGWSDVTSGASISNDDFEL</sequence>
<protein>
    <submittedName>
        <fullName evidence="2">Uncharacterized protein</fullName>
    </submittedName>
</protein>
<proteinExistence type="predicted"/>
<gene>
    <name evidence="1" type="ORF">C4618_04125</name>
    <name evidence="3" type="ORF">NCTC8184_01740</name>
    <name evidence="2" type="ORF">NCTC8185_02428</name>
</gene>
<organism evidence="2 4">
    <name type="scientific">Streptococcus agalactiae</name>
    <dbReference type="NCBI Taxonomy" id="1311"/>
    <lineage>
        <taxon>Bacteria</taxon>
        <taxon>Bacillati</taxon>
        <taxon>Bacillota</taxon>
        <taxon>Bacilli</taxon>
        <taxon>Lactobacillales</taxon>
        <taxon>Streptococcaceae</taxon>
        <taxon>Streptococcus</taxon>
    </lineage>
</organism>
<dbReference type="Proteomes" id="UP000268870">
    <property type="component" value="Chromosome"/>
</dbReference>
<accession>A0A0G2Z1R1</accession>
<evidence type="ECO:0000313" key="2">
    <source>
        <dbReference type="EMBL" id="SUN15101.1"/>
    </source>
</evidence>
<dbReference type="AlphaFoldDB" id="A0A0G2Z1R1"/>
<evidence type="ECO:0000313" key="6">
    <source>
        <dbReference type="Proteomes" id="UP000268870"/>
    </source>
</evidence>
<reference evidence="3 6" key="3">
    <citation type="submission" date="2018-12" db="EMBL/GenBank/DDBJ databases">
        <authorList>
            <consortium name="Pathogen Informatics"/>
        </authorList>
    </citation>
    <scope>NUCLEOTIDE SEQUENCE [LARGE SCALE GENOMIC DNA]</scope>
    <source>
        <strain evidence="3 6">NCTC8184</strain>
    </source>
</reference>
<dbReference type="EMBL" id="LR134265">
    <property type="protein sequence ID" value="VED65681.1"/>
    <property type="molecule type" value="Genomic_DNA"/>
</dbReference>
<dbReference type="EMBL" id="UHEQ01000004">
    <property type="protein sequence ID" value="SUN15101.1"/>
    <property type="molecule type" value="Genomic_DNA"/>
</dbReference>
<dbReference type="EMBL" id="QHGZ01000107">
    <property type="protein sequence ID" value="RDY83766.1"/>
    <property type="molecule type" value="Genomic_DNA"/>
</dbReference>